<keyword evidence="4" id="KW-1185">Reference proteome</keyword>
<evidence type="ECO:0000313" key="4">
    <source>
        <dbReference type="Proteomes" id="UP000642748"/>
    </source>
</evidence>
<keyword evidence="2" id="KW-1133">Transmembrane helix</keyword>
<evidence type="ECO:0000256" key="2">
    <source>
        <dbReference type="SAM" id="Phobius"/>
    </source>
</evidence>
<protein>
    <submittedName>
        <fullName evidence="3">Uncharacterized protein</fullName>
    </submittedName>
</protein>
<name>A0A8J3VPS9_9ACTN</name>
<organism evidence="3 4">
    <name type="scientific">Rugosimonospora africana</name>
    <dbReference type="NCBI Taxonomy" id="556532"/>
    <lineage>
        <taxon>Bacteria</taxon>
        <taxon>Bacillati</taxon>
        <taxon>Actinomycetota</taxon>
        <taxon>Actinomycetes</taxon>
        <taxon>Micromonosporales</taxon>
        <taxon>Micromonosporaceae</taxon>
        <taxon>Rugosimonospora</taxon>
    </lineage>
</organism>
<comment type="caution">
    <text evidence="3">The sequence shown here is derived from an EMBL/GenBank/DDBJ whole genome shotgun (WGS) entry which is preliminary data.</text>
</comment>
<proteinExistence type="predicted"/>
<evidence type="ECO:0000256" key="1">
    <source>
        <dbReference type="SAM" id="MobiDB-lite"/>
    </source>
</evidence>
<feature type="region of interest" description="Disordered" evidence="1">
    <location>
        <begin position="55"/>
        <end position="81"/>
    </location>
</feature>
<keyword evidence="2" id="KW-0812">Transmembrane</keyword>
<accession>A0A8J3VPS9</accession>
<keyword evidence="2" id="KW-0472">Membrane</keyword>
<feature type="transmembrane region" description="Helical" evidence="2">
    <location>
        <begin position="29"/>
        <end position="49"/>
    </location>
</feature>
<dbReference type="Proteomes" id="UP000642748">
    <property type="component" value="Unassembled WGS sequence"/>
</dbReference>
<evidence type="ECO:0000313" key="3">
    <source>
        <dbReference type="EMBL" id="GIH14424.1"/>
    </source>
</evidence>
<dbReference type="EMBL" id="BONZ01000025">
    <property type="protein sequence ID" value="GIH14424.1"/>
    <property type="molecule type" value="Genomic_DNA"/>
</dbReference>
<reference evidence="3" key="1">
    <citation type="submission" date="2021-01" db="EMBL/GenBank/DDBJ databases">
        <title>Whole genome shotgun sequence of Rugosimonospora africana NBRC 104875.</title>
        <authorList>
            <person name="Komaki H."/>
            <person name="Tamura T."/>
        </authorList>
    </citation>
    <scope>NUCLEOTIDE SEQUENCE</scope>
    <source>
        <strain evidence="3">NBRC 104875</strain>
    </source>
</reference>
<dbReference type="AlphaFoldDB" id="A0A8J3VPS9"/>
<sequence>MRFARTAESVVPDPDPYQRLLQRRRRSQLRLAAAGGGLVAVLVAGALALPSVLPATDRTAGPRPGASPTGAPDVNDGEPINSTWVSQLLDSPTRGKLSADYVHSLVETAQQNRSEMGIAPDLDHAAVLFVDDIGSARVGLIAFHSTERVTTNWYVAAKGASAEDLLSRPVQGAFGWRGLIAFGYQDTLTWSGHPGSVALDALIGLVPQNCRIATAKDAAHHQWVPEPTGSYVAATTARSTEWWKVTCGDTVHYEGPARDAGSFSYGTLSQAEIDAALTGARGPVDKEAAQFALSGLNNAAATTTGPARVLWGGKLPGPTGSSSPAVVAIVPASGGGWLVSSWWQPGGQPDGVTDDAPPPADVTSTDVNLTDPTVVYAVRPSSASAVVAVIAPHDAATATASVGGRQVAQTTLHDGIGQFSAVSGESVTVRAMDSHGQVVGTYVLGHHADDPDPNPDPVINSW</sequence>
<gene>
    <name evidence="3" type="ORF">Raf01_25960</name>
</gene>